<dbReference type="PANTHER" id="PTHR10788:SF75">
    <property type="entry name" value="SYNTHASE SUBUNIT OF TREHALOSE-6-PHOSPHATE SYNTHASE_PHOSPHATASE COMPLEX (EUROFUNG)"/>
    <property type="match status" value="1"/>
</dbReference>
<dbReference type="Pfam" id="PF00982">
    <property type="entry name" value="Glyco_transf_20"/>
    <property type="match status" value="1"/>
</dbReference>
<dbReference type="SUPFAM" id="SSF53756">
    <property type="entry name" value="UDP-Glycosyltransferase/glycogen phosphorylase"/>
    <property type="match status" value="1"/>
</dbReference>
<dbReference type="GeneID" id="64973588"/>
<dbReference type="PANTHER" id="PTHR10788">
    <property type="entry name" value="TREHALOSE-6-PHOSPHATE SYNTHASE"/>
    <property type="match status" value="1"/>
</dbReference>
<dbReference type="GO" id="GO:0005946">
    <property type="term" value="C:alpha,alpha-trehalose-phosphate synthase complex (UDP-forming)"/>
    <property type="evidence" value="ECO:0007669"/>
    <property type="project" value="TreeGrafter"/>
</dbReference>
<evidence type="ECO:0000256" key="3">
    <source>
        <dbReference type="ARBA" id="ARBA00022676"/>
    </source>
</evidence>
<proteinExistence type="inferred from homology"/>
<protein>
    <recommendedName>
        <fullName evidence="2">alpha,alpha-trehalose-phosphate synthase (UDP-forming)</fullName>
        <ecNumber evidence="2">2.4.1.15</ecNumber>
    </recommendedName>
    <alternativeName>
        <fullName evidence="6">UDP-glucose-glucosephosphate glucosyltransferase</fullName>
    </alternativeName>
</protein>
<evidence type="ECO:0000256" key="1">
    <source>
        <dbReference type="ARBA" id="ARBA00008799"/>
    </source>
</evidence>
<evidence type="ECO:0000256" key="5">
    <source>
        <dbReference type="ARBA" id="ARBA00024331"/>
    </source>
</evidence>
<dbReference type="AlphaFoldDB" id="A0A7R7XMH7"/>
<reference evidence="8" key="2">
    <citation type="submission" date="2021-02" db="EMBL/GenBank/DDBJ databases">
        <title>Aspergillus puulaauensis MK2 genome sequence.</title>
        <authorList>
            <person name="Futagami T."/>
            <person name="Mori K."/>
            <person name="Kadooka C."/>
            <person name="Tanaka T."/>
        </authorList>
    </citation>
    <scope>NUCLEOTIDE SEQUENCE</scope>
    <source>
        <strain evidence="8">MK2</strain>
    </source>
</reference>
<comment type="catalytic activity">
    <reaction evidence="7">
        <text>D-glucose 6-phosphate + UDP-alpha-D-glucose = alpha,alpha-trehalose 6-phosphate + UDP + H(+)</text>
        <dbReference type="Rhea" id="RHEA:18889"/>
        <dbReference type="ChEBI" id="CHEBI:15378"/>
        <dbReference type="ChEBI" id="CHEBI:58223"/>
        <dbReference type="ChEBI" id="CHEBI:58429"/>
        <dbReference type="ChEBI" id="CHEBI:58885"/>
        <dbReference type="ChEBI" id="CHEBI:61548"/>
        <dbReference type="EC" id="2.4.1.15"/>
    </reaction>
</comment>
<dbReference type="GO" id="GO:0034605">
    <property type="term" value="P:cellular response to heat"/>
    <property type="evidence" value="ECO:0007669"/>
    <property type="project" value="TreeGrafter"/>
</dbReference>
<accession>A0A7R7XMH7</accession>
<keyword evidence="4" id="KW-0808">Transferase</keyword>
<name>A0A7R7XMH7_9EURO</name>
<reference evidence="8" key="1">
    <citation type="submission" date="2021-01" db="EMBL/GenBank/DDBJ databases">
        <authorList>
            <consortium name="Aspergillus puulaauensis MK2 genome sequencing consortium"/>
            <person name="Kazuki M."/>
            <person name="Futagami T."/>
        </authorList>
    </citation>
    <scope>NUCLEOTIDE SEQUENCE</scope>
    <source>
        <strain evidence="8">MK2</strain>
    </source>
</reference>
<gene>
    <name evidence="8" type="primary">TPS1</name>
    <name evidence="8" type="ORF">APUU_40027A</name>
</gene>
<dbReference type="Proteomes" id="UP000654913">
    <property type="component" value="Chromosome 4"/>
</dbReference>
<dbReference type="RefSeq" id="XP_041555777.1">
    <property type="nucleotide sequence ID" value="XM_041703054.1"/>
</dbReference>
<evidence type="ECO:0000313" key="9">
    <source>
        <dbReference type="Proteomes" id="UP000654913"/>
    </source>
</evidence>
<comment type="pathway">
    <text evidence="5">Carbohydrate biosynthesis.</text>
</comment>
<dbReference type="Gene3D" id="3.40.50.2000">
    <property type="entry name" value="Glycogen Phosphorylase B"/>
    <property type="match status" value="2"/>
</dbReference>
<evidence type="ECO:0000256" key="6">
    <source>
        <dbReference type="ARBA" id="ARBA00029654"/>
    </source>
</evidence>
<dbReference type="GO" id="GO:0003825">
    <property type="term" value="F:alpha,alpha-trehalose-phosphate synthase (UDP-forming) activity"/>
    <property type="evidence" value="ECO:0007669"/>
    <property type="project" value="UniProtKB-EC"/>
</dbReference>
<dbReference type="OrthoDB" id="755951at2759"/>
<dbReference type="InterPro" id="IPR001830">
    <property type="entry name" value="Glyco_trans_20"/>
</dbReference>
<evidence type="ECO:0000256" key="7">
    <source>
        <dbReference type="ARBA" id="ARBA00048039"/>
    </source>
</evidence>
<organism evidence="8 9">
    <name type="scientific">Aspergillus puulaauensis</name>
    <dbReference type="NCBI Taxonomy" id="1220207"/>
    <lineage>
        <taxon>Eukaryota</taxon>
        <taxon>Fungi</taxon>
        <taxon>Dikarya</taxon>
        <taxon>Ascomycota</taxon>
        <taxon>Pezizomycotina</taxon>
        <taxon>Eurotiomycetes</taxon>
        <taxon>Eurotiomycetidae</taxon>
        <taxon>Eurotiales</taxon>
        <taxon>Aspergillaceae</taxon>
        <taxon>Aspergillus</taxon>
    </lineage>
</organism>
<dbReference type="CDD" id="cd03788">
    <property type="entry name" value="GT20_TPS"/>
    <property type="match status" value="1"/>
</dbReference>
<dbReference type="EC" id="2.4.1.15" evidence="2"/>
<evidence type="ECO:0000256" key="2">
    <source>
        <dbReference type="ARBA" id="ARBA00012538"/>
    </source>
</evidence>
<dbReference type="EMBL" id="AP024446">
    <property type="protein sequence ID" value="BCS23583.1"/>
    <property type="molecule type" value="Genomic_DNA"/>
</dbReference>
<dbReference type="GO" id="GO:0005992">
    <property type="term" value="P:trehalose biosynthetic process"/>
    <property type="evidence" value="ECO:0007669"/>
    <property type="project" value="InterPro"/>
</dbReference>
<dbReference type="GO" id="GO:0005829">
    <property type="term" value="C:cytosol"/>
    <property type="evidence" value="ECO:0007669"/>
    <property type="project" value="TreeGrafter"/>
</dbReference>
<dbReference type="GO" id="GO:0004805">
    <property type="term" value="F:trehalose-phosphatase activity"/>
    <property type="evidence" value="ECO:0007669"/>
    <property type="project" value="TreeGrafter"/>
</dbReference>
<dbReference type="FunFam" id="3.40.50.2000:FF:000035">
    <property type="entry name" value="Trehalose-6-phosphate synthase"/>
    <property type="match status" value="1"/>
</dbReference>
<evidence type="ECO:0000313" key="8">
    <source>
        <dbReference type="EMBL" id="BCS23583.1"/>
    </source>
</evidence>
<dbReference type="FunFam" id="3.40.50.2000:FF:000007">
    <property type="entry name" value="Trehalose-6-phosphate synthase"/>
    <property type="match status" value="1"/>
</dbReference>
<sequence>MAPPPSLIIVSNRLPITIKKLNPEGYECSQSTGGLAGALGGLAKSMPFRWFGWPGLEIPQDDEEIVRQKAANYDVLPVFLNNHLAQKYYNGFSNSILWPLFHYQLHEMVRMDKDDWDAYVEVNLLFAKVITSQLNDGDVIWVHDYHLMLLPQFLRESTRQSGISIKMGFFLHTPFPSSEVLRILPMKKKILTALLHCDLVGFHTESYARHFLDSCSQILKLPTSSSHVPFHDSNVTVGVFPIGIEPERFAETIEKSDVQERIGALSRRYQGAKLIVSVDRLDYIKGVPQKLKALETFLTQYPEWVGKVVLMQVAVPTREDVEEYQGLKTEVNELVGRLNGKHGSIEFSPVSFLNRSLEFEEIVALYAASDVCLVSSTRDGMNLVCLEYIACQRLKHGSLVLSEFAGAAEVLNEGIIFNPWDVEESVNAIYEALTMGEEERSRIFKSQEEFVLRNTSAAWGKEFTDCLMKA</sequence>
<comment type="similarity">
    <text evidence="1">Belongs to the glycosyltransferase 20 family.</text>
</comment>
<dbReference type="KEGG" id="apuu:APUU_40027A"/>
<evidence type="ECO:0000256" key="4">
    <source>
        <dbReference type="ARBA" id="ARBA00022679"/>
    </source>
</evidence>
<keyword evidence="9" id="KW-1185">Reference proteome</keyword>
<keyword evidence="3" id="KW-0328">Glycosyltransferase</keyword>